<reference evidence="2 3" key="1">
    <citation type="submission" date="2024-02" db="EMBL/GenBank/DDBJ databases">
        <title>Bacteria isolated from the canopy kelp, Nereocystis luetkeana.</title>
        <authorList>
            <person name="Pfister C.A."/>
            <person name="Younker I.T."/>
            <person name="Light S.H."/>
        </authorList>
    </citation>
    <scope>NUCLEOTIDE SEQUENCE [LARGE SCALE GENOMIC DNA]</scope>
    <source>
        <strain evidence="2 3">TI.5.07</strain>
    </source>
</reference>
<feature type="signal peptide" evidence="1">
    <location>
        <begin position="1"/>
        <end position="35"/>
    </location>
</feature>
<proteinExistence type="predicted"/>
<feature type="chain" id="PRO_5045373809" description="DUF2282 domain-containing protein" evidence="1">
    <location>
        <begin position="36"/>
        <end position="96"/>
    </location>
</feature>
<evidence type="ECO:0000313" key="3">
    <source>
        <dbReference type="Proteomes" id="UP001378242"/>
    </source>
</evidence>
<comment type="caution">
    <text evidence="2">The sequence shown here is derived from an EMBL/GenBank/DDBJ whole genome shotgun (WGS) entry which is preliminary data.</text>
</comment>
<accession>A0ABU9GBY4</accession>
<dbReference type="EMBL" id="JBAKAP010000003">
    <property type="protein sequence ID" value="MEL0615978.1"/>
    <property type="molecule type" value="Genomic_DNA"/>
</dbReference>
<gene>
    <name evidence="2" type="ORF">V6243_03975</name>
</gene>
<evidence type="ECO:0008006" key="4">
    <source>
        <dbReference type="Google" id="ProtNLM"/>
    </source>
</evidence>
<dbReference type="Proteomes" id="UP001378242">
    <property type="component" value="Unassembled WGS sequence"/>
</dbReference>
<organism evidence="2 3">
    <name type="scientific">Cobetia marina</name>
    <name type="common">Deleya marina</name>
    <dbReference type="NCBI Taxonomy" id="28258"/>
    <lineage>
        <taxon>Bacteria</taxon>
        <taxon>Pseudomonadati</taxon>
        <taxon>Pseudomonadota</taxon>
        <taxon>Gammaproteobacteria</taxon>
        <taxon>Oceanospirillales</taxon>
        <taxon>Halomonadaceae</taxon>
        <taxon>Cobetia</taxon>
    </lineage>
</organism>
<keyword evidence="3" id="KW-1185">Reference proteome</keyword>
<sequence length="96" mass="9797">MKASETPSARVTFRRRGSLALMAGALLAISGMSMAQPPGGKPPQEAFDACASKQVGDQCQIAVPEADSLVPGHCVAPPQGGETACLPDDAKQGPKH</sequence>
<evidence type="ECO:0000256" key="1">
    <source>
        <dbReference type="SAM" id="SignalP"/>
    </source>
</evidence>
<name>A0ABU9GBY4_COBMA</name>
<evidence type="ECO:0000313" key="2">
    <source>
        <dbReference type="EMBL" id="MEL0615978.1"/>
    </source>
</evidence>
<keyword evidence="1" id="KW-0732">Signal</keyword>
<protein>
    <recommendedName>
        <fullName evidence="4">DUF2282 domain-containing protein</fullName>
    </recommendedName>
</protein>
<dbReference type="RefSeq" id="WP_176503824.1">
    <property type="nucleotide sequence ID" value="NZ_CP173426.1"/>
</dbReference>